<dbReference type="Gene3D" id="3.30.420.300">
    <property type="entry name" value="2-keto-3-deoxy-galactonokinase, substrate binding domain"/>
    <property type="match status" value="1"/>
</dbReference>
<organism evidence="1 2">
    <name type="scientific">Ancylobacter radicis</name>
    <dbReference type="NCBI Taxonomy" id="2836179"/>
    <lineage>
        <taxon>Bacteria</taxon>
        <taxon>Pseudomonadati</taxon>
        <taxon>Pseudomonadota</taxon>
        <taxon>Alphaproteobacteria</taxon>
        <taxon>Hyphomicrobiales</taxon>
        <taxon>Xanthobacteraceae</taxon>
        <taxon>Ancylobacter</taxon>
    </lineage>
</organism>
<dbReference type="Pfam" id="PF05035">
    <property type="entry name" value="DGOK"/>
    <property type="match status" value="1"/>
</dbReference>
<gene>
    <name evidence="1" type="ORF">KIP89_08520</name>
</gene>
<comment type="caution">
    <text evidence="1">The sequence shown here is derived from an EMBL/GenBank/DDBJ whole genome shotgun (WGS) entry which is preliminary data.</text>
</comment>
<dbReference type="RefSeq" id="WP_213754948.1">
    <property type="nucleotide sequence ID" value="NZ_JAHCQH010000015.1"/>
</dbReference>
<proteinExistence type="predicted"/>
<evidence type="ECO:0000313" key="1">
    <source>
        <dbReference type="EMBL" id="MBS9477148.1"/>
    </source>
</evidence>
<protein>
    <submittedName>
        <fullName evidence="1">2-dehydro-3-deoxygalactonokinase</fullName>
    </submittedName>
</protein>
<dbReference type="InterPro" id="IPR042257">
    <property type="entry name" value="DGOK_C"/>
</dbReference>
<reference evidence="1" key="1">
    <citation type="submission" date="2021-05" db="EMBL/GenBank/DDBJ databases">
        <authorList>
            <person name="Sun Q."/>
            <person name="Inoue M."/>
        </authorList>
    </citation>
    <scope>NUCLEOTIDE SEQUENCE</scope>
    <source>
        <strain evidence="1">VKM B-3255</strain>
    </source>
</reference>
<dbReference type="InterPro" id="IPR042258">
    <property type="entry name" value="DGOK_N"/>
</dbReference>
<evidence type="ECO:0000313" key="2">
    <source>
        <dbReference type="Proteomes" id="UP001166585"/>
    </source>
</evidence>
<accession>A0ABS5R668</accession>
<dbReference type="InterPro" id="IPR007729">
    <property type="entry name" value="DGOK"/>
</dbReference>
<dbReference type="Proteomes" id="UP001166585">
    <property type="component" value="Unassembled WGS sequence"/>
</dbReference>
<name>A0ABS5R668_9HYPH</name>
<keyword evidence="2" id="KW-1185">Reference proteome</keyword>
<dbReference type="EMBL" id="JAHCQH010000015">
    <property type="protein sequence ID" value="MBS9477148.1"/>
    <property type="molecule type" value="Genomic_DNA"/>
</dbReference>
<sequence>MDGVSHIVVDWGTSSFRLWALARDGRVLAERRSGQGLLTATTEGFEIVLETHLAALGVGEGVPVMMCGMVGARSGWVEAAYVDTPARLDRLAAHAVAVPSTHRPIRILPGLAQRGAAGADVMRGEETQLLSLIRDGFDGIACLPGTHSKWVRVEKGTVSHFATFMTGELFHLLRTTSVLAAAVEAAAVEPDDPAFADGVREGLAMPELLGNQLFRLRAAWLLAGEEPARGLARLSGLLIGGELAGAAKLFGPLAEVALVASGSAVFLYRIALMLAGASTVIVHDADACVRAGLHAAALIAFPQEKVPA</sequence>
<dbReference type="Gene3D" id="3.30.420.310">
    <property type="entry name" value="2-keto-3-deoxy-galactonokinase, C-terminal domain"/>
    <property type="match status" value="1"/>
</dbReference>